<name>A0A455U7L8_9GAMM</name>
<dbReference type="EMBL" id="AP019514">
    <property type="protein sequence ID" value="BBI62122.1"/>
    <property type="molecule type" value="Genomic_DNA"/>
</dbReference>
<evidence type="ECO:0000313" key="2">
    <source>
        <dbReference type="Proteomes" id="UP000320231"/>
    </source>
</evidence>
<reference evidence="1 2" key="1">
    <citation type="journal article" date="2019" name="Microbiol. Resour. Announc.">
        <title>Complete Genome Sequence of Halomonas sulfidaeris Strain Esulfide1 Isolated from a Metal Sulfide Rock at a Depth of 2,200 Meters, Obtained Using Nanopore Sequencing.</title>
        <authorList>
            <person name="Saito M."/>
            <person name="Nishigata A."/>
            <person name="Galipon J."/>
            <person name="Arakawa K."/>
        </authorList>
    </citation>
    <scope>NUCLEOTIDE SEQUENCE [LARGE SCALE GENOMIC DNA]</scope>
    <source>
        <strain evidence="1 2">ATCC BAA-803</strain>
    </source>
</reference>
<dbReference type="KEGG" id="hsr:HSBAA_34280"/>
<dbReference type="Gene3D" id="3.40.190.10">
    <property type="entry name" value="Periplasmic binding protein-like II"/>
    <property type="match status" value="1"/>
</dbReference>
<gene>
    <name evidence="1" type="ORF">HSBAA_34280</name>
</gene>
<accession>A0A455U7L8</accession>
<evidence type="ECO:0000313" key="1">
    <source>
        <dbReference type="EMBL" id="BBI62122.1"/>
    </source>
</evidence>
<proteinExistence type="predicted"/>
<dbReference type="AlphaFoldDB" id="A0A455U7L8"/>
<dbReference type="Proteomes" id="UP000320231">
    <property type="component" value="Chromosome"/>
</dbReference>
<sequence>MRIIGKNLPVNVGRYNIDRVIYDYYRDRDIAWEAFKAGLTDFRTDARAATPGRLAMIFPRMKRAW</sequence>
<protein>
    <submittedName>
        <fullName evidence="1">Uncharacterized protein</fullName>
    </submittedName>
</protein>
<organism evidence="1 2">
    <name type="scientific">Vreelandella sulfidaeris</name>
    <dbReference type="NCBI Taxonomy" id="115553"/>
    <lineage>
        <taxon>Bacteria</taxon>
        <taxon>Pseudomonadati</taxon>
        <taxon>Pseudomonadota</taxon>
        <taxon>Gammaproteobacteria</taxon>
        <taxon>Oceanospirillales</taxon>
        <taxon>Halomonadaceae</taxon>
        <taxon>Vreelandella</taxon>
    </lineage>
</organism>